<organism evidence="2 3">
    <name type="scientific">Gluconobacter potus</name>
    <dbReference type="NCBI Taxonomy" id="2724927"/>
    <lineage>
        <taxon>Bacteria</taxon>
        <taxon>Pseudomonadati</taxon>
        <taxon>Pseudomonadota</taxon>
        <taxon>Alphaproteobacteria</taxon>
        <taxon>Acetobacterales</taxon>
        <taxon>Acetobacteraceae</taxon>
        <taxon>Gluconobacter</taxon>
    </lineage>
</organism>
<dbReference type="PATRIC" id="fig|442.7.peg.3349"/>
<evidence type="ECO:0000313" key="2">
    <source>
        <dbReference type="EMBL" id="KXV00068.1"/>
    </source>
</evidence>
<name>A0A149QRV9_9PROT</name>
<dbReference type="Proteomes" id="UP000075573">
    <property type="component" value="Unassembled WGS sequence"/>
</dbReference>
<protein>
    <submittedName>
        <fullName evidence="2">Uncharacterized protein</fullName>
    </submittedName>
</protein>
<gene>
    <name evidence="2" type="ORF">AD929_12625</name>
</gene>
<feature type="compositionally biased region" description="Acidic residues" evidence="1">
    <location>
        <begin position="344"/>
        <end position="366"/>
    </location>
</feature>
<comment type="caution">
    <text evidence="2">The sequence shown here is derived from an EMBL/GenBank/DDBJ whole genome shotgun (WGS) entry which is preliminary data.</text>
</comment>
<sequence>MTKEWTSRNGLTVVLLGNTSETEAMGRALHNGLQVPSVMEGMNPYPPLCERGARQIFGVKDAAGNYVANGFLAVGDDKLSTRFIRGDHNVEITDGPAFEAVSQYVSGINAGLIPTEIGIRGNSFVVLPPVKADAAPQTLWERSAVEGGGFISQFRNFVKNVVKRPEIKDEPTAEPMTFKAPPLPDGEQLPVLTAEWKAPNGLDVMPLGNRDEFRVVGEELENFLMMPAQREQMAGNVKGGRIQYVALCDKGGPIAVAELKVVNGQVTPSTCRMRAENDANEAVIKAVTAYTASINAGIIPTNYEVGGAEFVVSTAIKPTPVVLDGQRTITPELPKAMRTLPEGGEFDDDFDDDDLDDDLDDDEPETVPETVPEWPPLLREPYLTHTGYEITTPNDEPELVKLGEHMENALSSCARMWTRKAEEGLCQFLVIKDTRTGEVVGNSELVVREGRVEQAMGLLKQRNAPADEGPKAAVDAFLEEVNEGRVPLNLHVTSGGFDFVTPVEEARPLGFRP</sequence>
<evidence type="ECO:0000313" key="3">
    <source>
        <dbReference type="Proteomes" id="UP000075573"/>
    </source>
</evidence>
<reference evidence="2 3" key="1">
    <citation type="submission" date="2015-06" db="EMBL/GenBank/DDBJ databases">
        <title>Improved classification and identification of acetic acid bacteria using matrix-assisted laser desorption/ionization time-of-flight mass spectrometry; Gluconobacter nephelii and Gluconobacter uchimurae are later heterotypic synonyms of Gluconobacter japonicus and Gluconobacter oxydans, respectively.</title>
        <authorList>
            <person name="Li L."/>
            <person name="Cleenwerck I."/>
            <person name="De Vuyst L."/>
            <person name="Vandamme P."/>
        </authorList>
    </citation>
    <scope>NUCLEOTIDE SEQUENCE [LARGE SCALE GENOMIC DNA]</scope>
    <source>
        <strain evidence="2 3">LMG 1764</strain>
    </source>
</reference>
<evidence type="ECO:0000256" key="1">
    <source>
        <dbReference type="SAM" id="MobiDB-lite"/>
    </source>
</evidence>
<feature type="region of interest" description="Disordered" evidence="1">
    <location>
        <begin position="336"/>
        <end position="375"/>
    </location>
</feature>
<proteinExistence type="predicted"/>
<dbReference type="EMBL" id="LHZB01000118">
    <property type="protein sequence ID" value="KXV00068.1"/>
    <property type="molecule type" value="Genomic_DNA"/>
</dbReference>
<dbReference type="AlphaFoldDB" id="A0A149QRV9"/>
<accession>A0A149QRV9</accession>